<proteinExistence type="predicted"/>
<accession>A0ABW0P6M5</accession>
<protein>
    <submittedName>
        <fullName evidence="2">DUF6163 family protein</fullName>
    </submittedName>
</protein>
<comment type="caution">
    <text evidence="2">The sequence shown here is derived from an EMBL/GenBank/DDBJ whole genome shotgun (WGS) entry which is preliminary data.</text>
</comment>
<organism evidence="2 3">
    <name type="scientific">Bosea massiliensis</name>
    <dbReference type="NCBI Taxonomy" id="151419"/>
    <lineage>
        <taxon>Bacteria</taxon>
        <taxon>Pseudomonadati</taxon>
        <taxon>Pseudomonadota</taxon>
        <taxon>Alphaproteobacteria</taxon>
        <taxon>Hyphomicrobiales</taxon>
        <taxon>Boseaceae</taxon>
        <taxon>Bosea</taxon>
    </lineage>
</organism>
<dbReference type="InterPro" id="IPR046161">
    <property type="entry name" value="DUF6163"/>
</dbReference>
<gene>
    <name evidence="2" type="ORF">ACFPN9_19635</name>
</gene>
<evidence type="ECO:0000313" key="3">
    <source>
        <dbReference type="Proteomes" id="UP001596060"/>
    </source>
</evidence>
<reference evidence="3" key="1">
    <citation type="journal article" date="2019" name="Int. J. Syst. Evol. Microbiol.">
        <title>The Global Catalogue of Microorganisms (GCM) 10K type strain sequencing project: providing services to taxonomists for standard genome sequencing and annotation.</title>
        <authorList>
            <consortium name="The Broad Institute Genomics Platform"/>
            <consortium name="The Broad Institute Genome Sequencing Center for Infectious Disease"/>
            <person name="Wu L."/>
            <person name="Ma J."/>
        </authorList>
    </citation>
    <scope>NUCLEOTIDE SEQUENCE [LARGE SCALE GENOMIC DNA]</scope>
    <source>
        <strain evidence="3">CCUG 43117</strain>
    </source>
</reference>
<keyword evidence="1" id="KW-0472">Membrane</keyword>
<keyword evidence="3" id="KW-1185">Reference proteome</keyword>
<sequence>MPGGDGDVLRGQRSDEAGAAAAASTRWRTLLVWMLRILSVLWLAKGLLAWAVIFGVWGEAQPPFENRLLSFQAITVYFAVIDLVAAVGLWLTSTWGGVLWLLAAISQLLLAFFFPRLLPMTPWLTGAYIAAILAYFLATWAAENEAE</sequence>
<name>A0ABW0P6M5_9HYPH</name>
<keyword evidence="1" id="KW-1133">Transmembrane helix</keyword>
<feature type="transmembrane region" description="Helical" evidence="1">
    <location>
        <begin position="33"/>
        <end position="57"/>
    </location>
</feature>
<evidence type="ECO:0000313" key="2">
    <source>
        <dbReference type="EMBL" id="MFC5507458.1"/>
    </source>
</evidence>
<feature type="transmembrane region" description="Helical" evidence="1">
    <location>
        <begin position="121"/>
        <end position="142"/>
    </location>
</feature>
<dbReference type="EMBL" id="JBHSLU010000063">
    <property type="protein sequence ID" value="MFC5507458.1"/>
    <property type="molecule type" value="Genomic_DNA"/>
</dbReference>
<feature type="transmembrane region" description="Helical" evidence="1">
    <location>
        <begin position="69"/>
        <end position="91"/>
    </location>
</feature>
<dbReference type="Proteomes" id="UP001596060">
    <property type="component" value="Unassembled WGS sequence"/>
</dbReference>
<evidence type="ECO:0000256" key="1">
    <source>
        <dbReference type="SAM" id="Phobius"/>
    </source>
</evidence>
<dbReference type="Pfam" id="PF19660">
    <property type="entry name" value="DUF6163"/>
    <property type="match status" value="1"/>
</dbReference>
<keyword evidence="1" id="KW-0812">Transmembrane</keyword>
<dbReference type="RefSeq" id="WP_066721461.1">
    <property type="nucleotide sequence ID" value="NZ_JBHSLU010000063.1"/>
</dbReference>
<feature type="transmembrane region" description="Helical" evidence="1">
    <location>
        <begin position="97"/>
        <end position="114"/>
    </location>
</feature>